<organism evidence="2 3">
    <name type="scientific">Tanacetum coccineum</name>
    <dbReference type="NCBI Taxonomy" id="301880"/>
    <lineage>
        <taxon>Eukaryota</taxon>
        <taxon>Viridiplantae</taxon>
        <taxon>Streptophyta</taxon>
        <taxon>Embryophyta</taxon>
        <taxon>Tracheophyta</taxon>
        <taxon>Spermatophyta</taxon>
        <taxon>Magnoliopsida</taxon>
        <taxon>eudicotyledons</taxon>
        <taxon>Gunneridae</taxon>
        <taxon>Pentapetalae</taxon>
        <taxon>asterids</taxon>
        <taxon>campanulids</taxon>
        <taxon>Asterales</taxon>
        <taxon>Asteraceae</taxon>
        <taxon>Asteroideae</taxon>
        <taxon>Anthemideae</taxon>
        <taxon>Anthemidinae</taxon>
        <taxon>Tanacetum</taxon>
    </lineage>
</organism>
<dbReference type="EMBL" id="BQNB010010544">
    <property type="protein sequence ID" value="GJS78704.1"/>
    <property type="molecule type" value="Genomic_DNA"/>
</dbReference>
<protein>
    <submittedName>
        <fullName evidence="2">Uncharacterized protein</fullName>
    </submittedName>
</protein>
<name>A0ABQ4YLJ4_9ASTR</name>
<evidence type="ECO:0000313" key="2">
    <source>
        <dbReference type="EMBL" id="GJS78704.1"/>
    </source>
</evidence>
<feature type="region of interest" description="Disordered" evidence="1">
    <location>
        <begin position="1"/>
        <end position="26"/>
    </location>
</feature>
<dbReference type="PANTHER" id="PTHR33144">
    <property type="entry name" value="OS10G0409366 PROTEIN-RELATED"/>
    <property type="match status" value="1"/>
</dbReference>
<reference evidence="2" key="1">
    <citation type="journal article" date="2022" name="Int. J. Mol. Sci.">
        <title>Draft Genome of Tanacetum Coccineum: Genomic Comparison of Closely Related Tanacetum-Family Plants.</title>
        <authorList>
            <person name="Yamashiro T."/>
            <person name="Shiraishi A."/>
            <person name="Nakayama K."/>
            <person name="Satake H."/>
        </authorList>
    </citation>
    <scope>NUCLEOTIDE SEQUENCE</scope>
</reference>
<keyword evidence="3" id="KW-1185">Reference proteome</keyword>
<accession>A0ABQ4YLJ4</accession>
<proteinExistence type="predicted"/>
<evidence type="ECO:0000256" key="1">
    <source>
        <dbReference type="SAM" id="MobiDB-lite"/>
    </source>
</evidence>
<dbReference type="Proteomes" id="UP001151760">
    <property type="component" value="Unassembled WGS sequence"/>
</dbReference>
<sequence>MPLKSDSVRGSSTSNDVRKKGRGPALGYRGKEKIKIIFNECMQPIRDSSTDLANLLGGIANRARVPLNIISWKSMPDTNLDLMWRDVQHKTDAPEDYKDTCLKLIGGHWKKMEKQNSRVNPEQWPDLVNYWQCEDVQMKAKNEDLCYANVFIKTRTVNNGTIPDEDTRIVVDRMKEKLNEVPQSEKTDSFKEQVFIDLVGFDGHGSVKTFSGGVSSCKVFWPRSSLRNTTSSHAIQRMVQAHVAAQLEAKEGSCHIHRVITHIGLDQVLVRDYDEDVFR</sequence>
<dbReference type="PANTHER" id="PTHR33144:SF25">
    <property type="entry name" value="DUF4216 DOMAIN-CONTAINING PROTEIN"/>
    <property type="match status" value="1"/>
</dbReference>
<comment type="caution">
    <text evidence="2">The sequence shown here is derived from an EMBL/GenBank/DDBJ whole genome shotgun (WGS) entry which is preliminary data.</text>
</comment>
<gene>
    <name evidence="2" type="ORF">Tco_0728585</name>
</gene>
<reference evidence="2" key="2">
    <citation type="submission" date="2022-01" db="EMBL/GenBank/DDBJ databases">
        <authorList>
            <person name="Yamashiro T."/>
            <person name="Shiraishi A."/>
            <person name="Satake H."/>
            <person name="Nakayama K."/>
        </authorList>
    </citation>
    <scope>NUCLEOTIDE SEQUENCE</scope>
</reference>
<evidence type="ECO:0000313" key="3">
    <source>
        <dbReference type="Proteomes" id="UP001151760"/>
    </source>
</evidence>